<evidence type="ECO:0000313" key="2">
    <source>
        <dbReference type="Proteomes" id="UP000828941"/>
    </source>
</evidence>
<gene>
    <name evidence="1" type="ORF">L6164_020772</name>
</gene>
<accession>A0ACB9N156</accession>
<dbReference type="Proteomes" id="UP000828941">
    <property type="component" value="Chromosome 8"/>
</dbReference>
<proteinExistence type="predicted"/>
<protein>
    <submittedName>
        <fullName evidence="1">Uncharacterized protein</fullName>
    </submittedName>
</protein>
<organism evidence="1 2">
    <name type="scientific">Bauhinia variegata</name>
    <name type="common">Purple orchid tree</name>
    <name type="synonym">Phanera variegata</name>
    <dbReference type="NCBI Taxonomy" id="167791"/>
    <lineage>
        <taxon>Eukaryota</taxon>
        <taxon>Viridiplantae</taxon>
        <taxon>Streptophyta</taxon>
        <taxon>Embryophyta</taxon>
        <taxon>Tracheophyta</taxon>
        <taxon>Spermatophyta</taxon>
        <taxon>Magnoliopsida</taxon>
        <taxon>eudicotyledons</taxon>
        <taxon>Gunneridae</taxon>
        <taxon>Pentapetalae</taxon>
        <taxon>rosids</taxon>
        <taxon>fabids</taxon>
        <taxon>Fabales</taxon>
        <taxon>Fabaceae</taxon>
        <taxon>Cercidoideae</taxon>
        <taxon>Cercideae</taxon>
        <taxon>Bauhiniinae</taxon>
        <taxon>Bauhinia</taxon>
    </lineage>
</organism>
<keyword evidence="2" id="KW-1185">Reference proteome</keyword>
<name>A0ACB9N156_BAUVA</name>
<comment type="caution">
    <text evidence="1">The sequence shown here is derived from an EMBL/GenBank/DDBJ whole genome shotgun (WGS) entry which is preliminary data.</text>
</comment>
<dbReference type="EMBL" id="CM039433">
    <property type="protein sequence ID" value="KAI4328415.1"/>
    <property type="molecule type" value="Genomic_DNA"/>
</dbReference>
<sequence>MEETMAAKRQREDEETQVEEWGSEEYSKRQKPYNHILSLLEADEEDPTQDLSPLITTLQQEITASVSDSETLFSSAQENTITSTTATSIASDSSATLKEDEEDDKEKIMRHLLEASDDELGIPNRGEDQYGLMDFGGDGFNNNGSNGFSSLCDGLWELEDETANYYSLLQSELFL</sequence>
<evidence type="ECO:0000313" key="1">
    <source>
        <dbReference type="EMBL" id="KAI4328415.1"/>
    </source>
</evidence>
<reference evidence="1 2" key="1">
    <citation type="journal article" date="2022" name="DNA Res.">
        <title>Chromosomal-level genome assembly of the orchid tree Bauhinia variegata (Leguminosae; Cercidoideae) supports the allotetraploid origin hypothesis of Bauhinia.</title>
        <authorList>
            <person name="Zhong Y."/>
            <person name="Chen Y."/>
            <person name="Zheng D."/>
            <person name="Pang J."/>
            <person name="Liu Y."/>
            <person name="Luo S."/>
            <person name="Meng S."/>
            <person name="Qian L."/>
            <person name="Wei D."/>
            <person name="Dai S."/>
            <person name="Zhou R."/>
        </authorList>
    </citation>
    <scope>NUCLEOTIDE SEQUENCE [LARGE SCALE GENOMIC DNA]</scope>
    <source>
        <strain evidence="1">BV-YZ2020</strain>
    </source>
</reference>